<reference evidence="2 3" key="1">
    <citation type="journal article" date="2024" name="ISME J.">
        <title>Tailless and filamentous prophages are predominant in marine Vibrio.</title>
        <authorList>
            <person name="Steensen K."/>
            <person name="Seneca J."/>
            <person name="Bartlau N."/>
            <person name="Yu X.A."/>
            <person name="Hussain F.A."/>
            <person name="Polz M.F."/>
        </authorList>
    </citation>
    <scope>NUCLEOTIDE SEQUENCE [LARGE SCALE GENOMIC DNA]</scope>
    <source>
        <strain evidence="2 3">10N.239.312.F12</strain>
    </source>
</reference>
<dbReference type="Gene3D" id="3.40.630.30">
    <property type="match status" value="1"/>
</dbReference>
<accession>A0ABV4MVU2</accession>
<feature type="domain" description="N-acetyltransferase" evidence="1">
    <location>
        <begin position="2"/>
        <end position="158"/>
    </location>
</feature>
<evidence type="ECO:0000259" key="1">
    <source>
        <dbReference type="PROSITE" id="PS51186"/>
    </source>
</evidence>
<evidence type="ECO:0000313" key="2">
    <source>
        <dbReference type="EMBL" id="MEZ8720965.1"/>
    </source>
</evidence>
<dbReference type="SUPFAM" id="SSF55729">
    <property type="entry name" value="Acyl-CoA N-acyltransferases (Nat)"/>
    <property type="match status" value="1"/>
</dbReference>
<dbReference type="Pfam" id="PF00583">
    <property type="entry name" value="Acetyltransf_1"/>
    <property type="match status" value="1"/>
</dbReference>
<organism evidence="2 3">
    <name type="scientific">Vibrio pomeroyi</name>
    <dbReference type="NCBI Taxonomy" id="198832"/>
    <lineage>
        <taxon>Bacteria</taxon>
        <taxon>Pseudomonadati</taxon>
        <taxon>Pseudomonadota</taxon>
        <taxon>Gammaproteobacteria</taxon>
        <taxon>Vibrionales</taxon>
        <taxon>Vibrionaceae</taxon>
        <taxon>Vibrio</taxon>
    </lineage>
</organism>
<comment type="caution">
    <text evidence="2">The sequence shown here is derived from an EMBL/GenBank/DDBJ whole genome shotgun (WGS) entry which is preliminary data.</text>
</comment>
<name>A0ABV4MVU2_9VIBR</name>
<dbReference type="EMBL" id="JBFSSG010000012">
    <property type="protein sequence ID" value="MEZ8720965.1"/>
    <property type="molecule type" value="Genomic_DNA"/>
</dbReference>
<gene>
    <name evidence="2" type="ORF">AB6D66_07815</name>
</gene>
<dbReference type="RefSeq" id="WP_017629711.1">
    <property type="nucleotide sequence ID" value="NZ_JBFSSG010000012.1"/>
</dbReference>
<keyword evidence="3" id="KW-1185">Reference proteome</keyword>
<dbReference type="InterPro" id="IPR000182">
    <property type="entry name" value="GNAT_dom"/>
</dbReference>
<dbReference type="InterPro" id="IPR016181">
    <property type="entry name" value="Acyl_CoA_acyltransferase"/>
</dbReference>
<dbReference type="PROSITE" id="PS51186">
    <property type="entry name" value="GNAT"/>
    <property type="match status" value="1"/>
</dbReference>
<protein>
    <submittedName>
        <fullName evidence="2">N-acetyltransferase family protein</fullName>
    </submittedName>
</protein>
<proteinExistence type="predicted"/>
<sequence>MITIERLNDSHVASVRDIQLADDQVKFAGTAAEFLLDGSDTTHLHVIKSDNNVVGFFKLDIAYSTHYEFCPEGSLGLRAFVLDKNQQGKGLGTGTVRALFPYLKANYAKYDWVYLTVNCKNPAAFDCYKKGGFEDTNAQYLGGAAGPQSIMRGAIKES</sequence>
<dbReference type="Proteomes" id="UP001570071">
    <property type="component" value="Unassembled WGS sequence"/>
</dbReference>
<evidence type="ECO:0000313" key="3">
    <source>
        <dbReference type="Proteomes" id="UP001570071"/>
    </source>
</evidence>